<evidence type="ECO:0000313" key="2">
    <source>
        <dbReference type="Proteomes" id="UP000617634"/>
    </source>
</evidence>
<dbReference type="InterPro" id="IPR018673">
    <property type="entry name" value="DUF2141"/>
</dbReference>
<gene>
    <name evidence="1" type="ORF">I5E68_00440</name>
</gene>
<organism evidence="1 2">
    <name type="scientific">Novosphingobium aureum</name>
    <dbReference type="NCBI Taxonomy" id="2792964"/>
    <lineage>
        <taxon>Bacteria</taxon>
        <taxon>Pseudomonadati</taxon>
        <taxon>Pseudomonadota</taxon>
        <taxon>Alphaproteobacteria</taxon>
        <taxon>Sphingomonadales</taxon>
        <taxon>Sphingomonadaceae</taxon>
        <taxon>Novosphingobium</taxon>
    </lineage>
</organism>
<protein>
    <submittedName>
        <fullName evidence="1">DUF2141 domain-containing protein</fullName>
    </submittedName>
</protein>
<name>A0A931H8Q7_9SPHN</name>
<accession>A0A931H8Q7</accession>
<keyword evidence="2" id="KW-1185">Reference proteome</keyword>
<reference evidence="1" key="1">
    <citation type="submission" date="2020-11" db="EMBL/GenBank/DDBJ databases">
        <title>Novosphingobium aureum sp. nov., a marine bacterium isolated from sediment of a salt flat.</title>
        <authorList>
            <person name="Yoo Y."/>
            <person name="Kim J.-J."/>
        </authorList>
    </citation>
    <scope>NUCLEOTIDE SEQUENCE</scope>
    <source>
        <strain evidence="1">YJ-S2-02</strain>
    </source>
</reference>
<dbReference type="EMBL" id="JADZGI010000001">
    <property type="protein sequence ID" value="MBH0111417.1"/>
    <property type="molecule type" value="Genomic_DNA"/>
</dbReference>
<proteinExistence type="predicted"/>
<dbReference type="AlphaFoldDB" id="A0A931H8Q7"/>
<dbReference type="Pfam" id="PF09912">
    <property type="entry name" value="DUF2141"/>
    <property type="match status" value="1"/>
</dbReference>
<sequence length="188" mass="19959">MQLRSLLSRLGPPLRDRPRHLAPVIAALLAGVAASAASASAPSQVATPVLPPAPAPGGPVKVKPATSQVSVHVTDLRSDKGQVIACITAKADRFPDCEHDPDARHLTVPAAPEVDFTFAAIPGGRYAIALIHDENGNGKLDKALMIPREGFGFSRDAPVRMGPPAFEKAAFDVAARHERQTIRMRYLL</sequence>
<comment type="caution">
    <text evidence="1">The sequence shown here is derived from an EMBL/GenBank/DDBJ whole genome shotgun (WGS) entry which is preliminary data.</text>
</comment>
<evidence type="ECO:0000313" key="1">
    <source>
        <dbReference type="EMBL" id="MBH0111417.1"/>
    </source>
</evidence>
<dbReference type="Proteomes" id="UP000617634">
    <property type="component" value="Unassembled WGS sequence"/>
</dbReference>